<keyword evidence="2 3" id="KW-0040">ANK repeat</keyword>
<comment type="caution">
    <text evidence="4">The sequence shown here is derived from an EMBL/GenBank/DDBJ whole genome shotgun (WGS) entry which is preliminary data.</text>
</comment>
<accession>A0A4Q2D0A1</accession>
<dbReference type="STRING" id="2316362.A0A4Q2D0A1"/>
<keyword evidence="1" id="KW-0677">Repeat</keyword>
<proteinExistence type="predicted"/>
<evidence type="ECO:0000256" key="2">
    <source>
        <dbReference type="ARBA" id="ARBA00023043"/>
    </source>
</evidence>
<organism evidence="4 5">
    <name type="scientific">Candolleomyces aberdarensis</name>
    <dbReference type="NCBI Taxonomy" id="2316362"/>
    <lineage>
        <taxon>Eukaryota</taxon>
        <taxon>Fungi</taxon>
        <taxon>Dikarya</taxon>
        <taxon>Basidiomycota</taxon>
        <taxon>Agaricomycotina</taxon>
        <taxon>Agaricomycetes</taxon>
        <taxon>Agaricomycetidae</taxon>
        <taxon>Agaricales</taxon>
        <taxon>Agaricineae</taxon>
        <taxon>Psathyrellaceae</taxon>
        <taxon>Candolleomyces</taxon>
    </lineage>
</organism>
<name>A0A4Q2D0A1_9AGAR</name>
<gene>
    <name evidence="4" type="ORF">EST38_g14309</name>
</gene>
<feature type="repeat" description="ANK" evidence="3">
    <location>
        <begin position="69"/>
        <end position="102"/>
    </location>
</feature>
<dbReference type="SMART" id="SM00248">
    <property type="entry name" value="ANK"/>
    <property type="match status" value="9"/>
</dbReference>
<dbReference type="Pfam" id="PF12796">
    <property type="entry name" value="Ank_2"/>
    <property type="match status" value="2"/>
</dbReference>
<evidence type="ECO:0000313" key="5">
    <source>
        <dbReference type="Proteomes" id="UP000290288"/>
    </source>
</evidence>
<dbReference type="Gene3D" id="1.25.40.20">
    <property type="entry name" value="Ankyrin repeat-containing domain"/>
    <property type="match status" value="2"/>
</dbReference>
<feature type="repeat" description="ANK" evidence="3">
    <location>
        <begin position="408"/>
        <end position="440"/>
    </location>
</feature>
<dbReference type="SUPFAM" id="SSF48403">
    <property type="entry name" value="Ankyrin repeat"/>
    <property type="match status" value="2"/>
</dbReference>
<sequence>MNLAPALTAASRAGHADVVSLLLDVHGIDPNAGEYGEPALAVACLRGSPVIIKHFLNHPRINPNIPTIDGYTALAAACYRGLEEIVSWLLLTEGINVNAGKYHPLMVAVQAGWGRVVTQLIKSCVNIDVDQHAYNQNILMTHFPHPQYAYPHYSPISREFRAKECWLMGTAHWRMASFPNNTLSDPGDFSCSGRLTPRQTGPYAVGLLNGPISRREAYAPILIRGSTFGEGDPILVYCVRVGNLGMSEAVLSHRGINMSAQARCGCTALIVGSIQRRHTILDRILVRADTDPRISCPAHGTAILAAAHRLYFDTVNKIISSPLRSKLDFCDSIASCGCNLFICAARSGDEDTFLSFIPLISDWQDSPNIADCKFGRTALLWASLYGQHSIVQLLLLIPNVDLNHKDKDGNTALMLAAESGFEEVVRELLAQSPGIKMNVRNRNGDTALSLAVWYGYEGIIRLLLARNDVDVSVLDGPGLKLWMSLYA</sequence>
<dbReference type="OrthoDB" id="194358at2759"/>
<dbReference type="InterPro" id="IPR002110">
    <property type="entry name" value="Ankyrin_rpt"/>
</dbReference>
<dbReference type="PROSITE" id="PS50297">
    <property type="entry name" value="ANK_REP_REGION"/>
    <property type="match status" value="1"/>
</dbReference>
<dbReference type="PROSITE" id="PS50088">
    <property type="entry name" value="ANK_REPEAT"/>
    <property type="match status" value="2"/>
</dbReference>
<reference evidence="4 5" key="1">
    <citation type="submission" date="2019-01" db="EMBL/GenBank/DDBJ databases">
        <title>Draft genome sequence of Psathyrella aberdarensis IHI B618.</title>
        <authorList>
            <person name="Buettner E."/>
            <person name="Kellner H."/>
        </authorList>
    </citation>
    <scope>NUCLEOTIDE SEQUENCE [LARGE SCALE GENOMIC DNA]</scope>
    <source>
        <strain evidence="4 5">IHI B618</strain>
    </source>
</reference>
<dbReference type="Pfam" id="PF00023">
    <property type="entry name" value="Ank"/>
    <property type="match status" value="1"/>
</dbReference>
<dbReference type="Proteomes" id="UP000290288">
    <property type="component" value="Unassembled WGS sequence"/>
</dbReference>
<evidence type="ECO:0000313" key="4">
    <source>
        <dbReference type="EMBL" id="RXW11545.1"/>
    </source>
</evidence>
<dbReference type="PANTHER" id="PTHR24198">
    <property type="entry name" value="ANKYRIN REPEAT AND PROTEIN KINASE DOMAIN-CONTAINING PROTEIN"/>
    <property type="match status" value="1"/>
</dbReference>
<protein>
    <recommendedName>
        <fullName evidence="6">Ankyrin</fullName>
    </recommendedName>
</protein>
<dbReference type="PANTHER" id="PTHR24198:SF165">
    <property type="entry name" value="ANKYRIN REPEAT-CONTAINING PROTEIN-RELATED"/>
    <property type="match status" value="1"/>
</dbReference>
<evidence type="ECO:0008006" key="6">
    <source>
        <dbReference type="Google" id="ProtNLM"/>
    </source>
</evidence>
<dbReference type="EMBL" id="SDEE01001804">
    <property type="protein sequence ID" value="RXW11545.1"/>
    <property type="molecule type" value="Genomic_DNA"/>
</dbReference>
<dbReference type="AlphaFoldDB" id="A0A4Q2D0A1"/>
<evidence type="ECO:0000256" key="3">
    <source>
        <dbReference type="PROSITE-ProRule" id="PRU00023"/>
    </source>
</evidence>
<dbReference type="InterPro" id="IPR036770">
    <property type="entry name" value="Ankyrin_rpt-contain_sf"/>
</dbReference>
<keyword evidence="5" id="KW-1185">Reference proteome</keyword>
<evidence type="ECO:0000256" key="1">
    <source>
        <dbReference type="ARBA" id="ARBA00022737"/>
    </source>
</evidence>